<dbReference type="InterPro" id="IPR013783">
    <property type="entry name" value="Ig-like_fold"/>
</dbReference>
<dbReference type="Pfam" id="PF05345">
    <property type="entry name" value="He_PIG"/>
    <property type="match status" value="1"/>
</dbReference>
<keyword evidence="4" id="KW-1185">Reference proteome</keyword>
<dbReference type="OrthoDB" id="137612at2157"/>
<dbReference type="InterPro" id="IPR015919">
    <property type="entry name" value="Cadherin-like_sf"/>
</dbReference>
<proteinExistence type="predicted"/>
<evidence type="ECO:0000256" key="2">
    <source>
        <dbReference type="SAM" id="Phobius"/>
    </source>
</evidence>
<dbReference type="SUPFAM" id="SSF49313">
    <property type="entry name" value="Cadherin-like"/>
    <property type="match status" value="1"/>
</dbReference>
<evidence type="ECO:0000256" key="1">
    <source>
        <dbReference type="SAM" id="MobiDB-lite"/>
    </source>
</evidence>
<organism evidence="3 4">
    <name type="scientific">Methanolobus zinderi</name>
    <dbReference type="NCBI Taxonomy" id="536044"/>
    <lineage>
        <taxon>Archaea</taxon>
        <taxon>Methanobacteriati</taxon>
        <taxon>Methanobacteriota</taxon>
        <taxon>Stenosarchaea group</taxon>
        <taxon>Methanomicrobia</taxon>
        <taxon>Methanosarcinales</taxon>
        <taxon>Methanosarcinaceae</taxon>
        <taxon>Methanolobus</taxon>
    </lineage>
</organism>
<keyword evidence="2" id="KW-1133">Transmembrane helix</keyword>
<reference evidence="3 4" key="1">
    <citation type="submission" date="2020-06" db="EMBL/GenBank/DDBJ databases">
        <title>Methanolobus halotolerans sp. nov., isolated from a saline lake Tus in Siberia.</title>
        <authorList>
            <person name="Shen Y."/>
            <person name="Chen S.-C."/>
            <person name="Lai M.-C."/>
            <person name="Huang H.-H."/>
            <person name="Chiu H.-H."/>
            <person name="Tang S.-L."/>
            <person name="Rogozin D.Y."/>
            <person name="Degermendzhy A.G."/>
        </authorList>
    </citation>
    <scope>NUCLEOTIDE SEQUENCE [LARGE SCALE GENOMIC DNA]</scope>
    <source>
        <strain evidence="3 4">DSM 21339</strain>
    </source>
</reference>
<dbReference type="AlphaFoldDB" id="A0A7D5I3W7"/>
<feature type="region of interest" description="Disordered" evidence="1">
    <location>
        <begin position="236"/>
        <end position="266"/>
    </location>
</feature>
<gene>
    <name evidence="3" type="ORF">HWN40_02660</name>
</gene>
<dbReference type="KEGG" id="mzi:HWN40_02660"/>
<keyword evidence="2" id="KW-0472">Membrane</keyword>
<feature type="region of interest" description="Disordered" evidence="1">
    <location>
        <begin position="1"/>
        <end position="75"/>
    </location>
</feature>
<dbReference type="EMBL" id="CP058215">
    <property type="protein sequence ID" value="QLC49241.1"/>
    <property type="molecule type" value="Genomic_DNA"/>
</dbReference>
<evidence type="ECO:0000313" key="3">
    <source>
        <dbReference type="EMBL" id="QLC49241.1"/>
    </source>
</evidence>
<accession>A0A7D5I3W7</accession>
<feature type="transmembrane region" description="Helical" evidence="2">
    <location>
        <begin position="274"/>
        <end position="293"/>
    </location>
</feature>
<evidence type="ECO:0000313" key="4">
    <source>
        <dbReference type="Proteomes" id="UP000509594"/>
    </source>
</evidence>
<dbReference type="GO" id="GO:0016020">
    <property type="term" value="C:membrane"/>
    <property type="evidence" value="ECO:0007669"/>
    <property type="project" value="InterPro"/>
</dbReference>
<dbReference type="NCBIfam" id="TIGR04213">
    <property type="entry name" value="PGF_pre_PGF"/>
    <property type="match status" value="1"/>
</dbReference>
<feature type="compositionally biased region" description="Low complexity" evidence="1">
    <location>
        <begin position="43"/>
        <end position="60"/>
    </location>
</feature>
<keyword evidence="2" id="KW-0812">Transmembrane</keyword>
<sequence>MPENATFDASTQVFDWTPSEDQKGTHSVKFNVTDEEGANDSMTVSITVTDSSSDTSSTSGGSSGGGGGGGSQTTGEAYENIEFKDYTLKPVVKDRETMFEFSREDNSIISVSFTTSINGGQTKTIIEVLKDTSTLVKSAPSGKVYRNLNIWVGDGKLIPRLISDAQIVFKVEKSWIESRGVDADSIKLLRYSGSSWTQLPTSQTGENDEYFFYVAETPGFSPFAISSITEEITSVEASEEKTESVSGGSDVKKSVDEKAEPESNVATQEEKSSTFIWVTLVLAGVVFIGLLGYRNKEYCEECYERVRSRVSNHDGKRYRRIKR</sequence>
<protein>
    <submittedName>
        <fullName evidence="3">PGF-pre-PGF domain-containing protein</fullName>
    </submittedName>
</protein>
<dbReference type="Proteomes" id="UP000509594">
    <property type="component" value="Chromosome"/>
</dbReference>
<dbReference type="Gene3D" id="2.60.40.10">
    <property type="entry name" value="Immunoglobulins"/>
    <property type="match status" value="1"/>
</dbReference>
<dbReference type="InterPro" id="IPR026453">
    <property type="entry name" value="PGF_pre_PGF"/>
</dbReference>
<feature type="compositionally biased region" description="Gly residues" evidence="1">
    <location>
        <begin position="61"/>
        <end position="72"/>
    </location>
</feature>
<feature type="compositionally biased region" description="Basic and acidic residues" evidence="1">
    <location>
        <begin position="250"/>
        <end position="261"/>
    </location>
</feature>
<name>A0A7D5I3W7_9EURY</name>
<dbReference type="GO" id="GO:0005509">
    <property type="term" value="F:calcium ion binding"/>
    <property type="evidence" value="ECO:0007669"/>
    <property type="project" value="InterPro"/>
</dbReference>